<dbReference type="EMBL" id="BAAAGX010000016">
    <property type="protein sequence ID" value="GAA0253567.1"/>
    <property type="molecule type" value="Genomic_DNA"/>
</dbReference>
<dbReference type="PROSITE" id="PS50949">
    <property type="entry name" value="HTH_GNTR"/>
    <property type="match status" value="1"/>
</dbReference>
<name>A0ABP3E6K5_9ACTN</name>
<dbReference type="CDD" id="cd07377">
    <property type="entry name" value="WHTH_GntR"/>
    <property type="match status" value="1"/>
</dbReference>
<reference evidence="6" key="1">
    <citation type="journal article" date="2019" name="Int. J. Syst. Evol. Microbiol.">
        <title>The Global Catalogue of Microorganisms (GCM) 10K type strain sequencing project: providing services to taxonomists for standard genome sequencing and annotation.</title>
        <authorList>
            <consortium name="The Broad Institute Genomics Platform"/>
            <consortium name="The Broad Institute Genome Sequencing Center for Infectious Disease"/>
            <person name="Wu L."/>
            <person name="Ma J."/>
        </authorList>
    </citation>
    <scope>NUCLEOTIDE SEQUENCE [LARGE SCALE GENOMIC DNA]</scope>
    <source>
        <strain evidence="6">JCM 10425</strain>
    </source>
</reference>
<dbReference type="SMART" id="SM00345">
    <property type="entry name" value="HTH_GNTR"/>
    <property type="match status" value="1"/>
</dbReference>
<evidence type="ECO:0000256" key="1">
    <source>
        <dbReference type="ARBA" id="ARBA00023015"/>
    </source>
</evidence>
<sequence length="230" mass="25812">MAIAGELRDRITQERLAPHTLMPSERELSESYGVSRMTARHALSLLENEGYVYRRPPRGTFVAEPRVAFRIGSFSDEITRVGRRPAAVVLWAEEREPTPSARAAFDLAPGETVHALHRLRTADDEPIALETTYFPSALTPGLLDQPLTGSLWELLRRHYRIVPTHARATIQSIVIDDASCTRLAVRTASRGILLTRHTFDDAGRCLEFARDVYRADRASFEVEAQIPVPL</sequence>
<evidence type="ECO:0000256" key="2">
    <source>
        <dbReference type="ARBA" id="ARBA00023125"/>
    </source>
</evidence>
<evidence type="ECO:0000256" key="3">
    <source>
        <dbReference type="ARBA" id="ARBA00023163"/>
    </source>
</evidence>
<dbReference type="InterPro" id="IPR011663">
    <property type="entry name" value="UTRA"/>
</dbReference>
<dbReference type="PRINTS" id="PR00035">
    <property type="entry name" value="HTHGNTR"/>
</dbReference>
<dbReference type="Gene3D" id="3.40.1410.10">
    <property type="entry name" value="Chorismate lyase-like"/>
    <property type="match status" value="1"/>
</dbReference>
<dbReference type="InterPro" id="IPR050679">
    <property type="entry name" value="Bact_HTH_transcr_reg"/>
</dbReference>
<accession>A0ABP3E6K5</accession>
<dbReference type="PANTHER" id="PTHR44846:SF1">
    <property type="entry name" value="MANNOSYL-D-GLYCERATE TRANSPORT_METABOLISM SYSTEM REPRESSOR MNGR-RELATED"/>
    <property type="match status" value="1"/>
</dbReference>
<dbReference type="Proteomes" id="UP001500967">
    <property type="component" value="Unassembled WGS sequence"/>
</dbReference>
<keyword evidence="3" id="KW-0804">Transcription</keyword>
<gene>
    <name evidence="5" type="ORF">GCM10009539_43490</name>
</gene>
<dbReference type="SMART" id="SM00866">
    <property type="entry name" value="UTRA"/>
    <property type="match status" value="1"/>
</dbReference>
<keyword evidence="6" id="KW-1185">Reference proteome</keyword>
<dbReference type="Pfam" id="PF07702">
    <property type="entry name" value="UTRA"/>
    <property type="match status" value="1"/>
</dbReference>
<evidence type="ECO:0000313" key="5">
    <source>
        <dbReference type="EMBL" id="GAA0253567.1"/>
    </source>
</evidence>
<protein>
    <submittedName>
        <fullName evidence="5">GntR family transcriptional regulator</fullName>
    </submittedName>
</protein>
<dbReference type="InterPro" id="IPR036388">
    <property type="entry name" value="WH-like_DNA-bd_sf"/>
</dbReference>
<proteinExistence type="predicted"/>
<dbReference type="PANTHER" id="PTHR44846">
    <property type="entry name" value="MANNOSYL-D-GLYCERATE TRANSPORT/METABOLISM SYSTEM REPRESSOR MNGR-RELATED"/>
    <property type="match status" value="1"/>
</dbReference>
<dbReference type="Pfam" id="PF00392">
    <property type="entry name" value="GntR"/>
    <property type="match status" value="1"/>
</dbReference>
<dbReference type="InterPro" id="IPR000524">
    <property type="entry name" value="Tscrpt_reg_HTH_GntR"/>
</dbReference>
<dbReference type="InterPro" id="IPR028978">
    <property type="entry name" value="Chorismate_lyase_/UTRA_dom_sf"/>
</dbReference>
<evidence type="ECO:0000259" key="4">
    <source>
        <dbReference type="PROSITE" id="PS50949"/>
    </source>
</evidence>
<feature type="domain" description="HTH gntR-type" evidence="4">
    <location>
        <begin position="1"/>
        <end position="65"/>
    </location>
</feature>
<keyword evidence="1" id="KW-0805">Transcription regulation</keyword>
<dbReference type="SUPFAM" id="SSF46785">
    <property type="entry name" value="Winged helix' DNA-binding domain"/>
    <property type="match status" value="1"/>
</dbReference>
<evidence type="ECO:0000313" key="6">
    <source>
        <dbReference type="Proteomes" id="UP001500967"/>
    </source>
</evidence>
<dbReference type="InterPro" id="IPR036390">
    <property type="entry name" value="WH_DNA-bd_sf"/>
</dbReference>
<dbReference type="SUPFAM" id="SSF64288">
    <property type="entry name" value="Chorismate lyase-like"/>
    <property type="match status" value="1"/>
</dbReference>
<dbReference type="Gene3D" id="1.10.10.10">
    <property type="entry name" value="Winged helix-like DNA-binding domain superfamily/Winged helix DNA-binding domain"/>
    <property type="match status" value="1"/>
</dbReference>
<organism evidence="5 6">
    <name type="scientific">Cryptosporangium japonicum</name>
    <dbReference type="NCBI Taxonomy" id="80872"/>
    <lineage>
        <taxon>Bacteria</taxon>
        <taxon>Bacillati</taxon>
        <taxon>Actinomycetota</taxon>
        <taxon>Actinomycetes</taxon>
        <taxon>Cryptosporangiales</taxon>
        <taxon>Cryptosporangiaceae</taxon>
        <taxon>Cryptosporangium</taxon>
    </lineage>
</organism>
<comment type="caution">
    <text evidence="5">The sequence shown here is derived from an EMBL/GenBank/DDBJ whole genome shotgun (WGS) entry which is preliminary data.</text>
</comment>
<keyword evidence="2" id="KW-0238">DNA-binding</keyword>